<evidence type="ECO:0000259" key="13">
    <source>
        <dbReference type="SMART" id="SM00563"/>
    </source>
</evidence>
<gene>
    <name evidence="14" type="ORF">ERUC_LOCUS25654</name>
</gene>
<reference evidence="14 15" key="1">
    <citation type="submission" date="2022-03" db="EMBL/GenBank/DDBJ databases">
        <authorList>
            <person name="Macdonald S."/>
            <person name="Ahmed S."/>
            <person name="Newling K."/>
        </authorList>
    </citation>
    <scope>NUCLEOTIDE SEQUENCE [LARGE SCALE GENOMIC DNA]</scope>
</reference>
<dbReference type="GO" id="GO:0090447">
    <property type="term" value="F:glycerol-3-phosphate 2-O-acyltransferase activity"/>
    <property type="evidence" value="ECO:0007669"/>
    <property type="project" value="UniProtKB-ARBA"/>
</dbReference>
<comment type="caution">
    <text evidence="14">The sequence shown here is derived from an EMBL/GenBank/DDBJ whole genome shotgun (WGS) entry which is preliminary data.</text>
</comment>
<feature type="transmembrane region" description="Helical" evidence="12">
    <location>
        <begin position="216"/>
        <end position="241"/>
    </location>
</feature>
<dbReference type="InterPro" id="IPR002123">
    <property type="entry name" value="Plipid/glycerol_acylTrfase"/>
</dbReference>
<keyword evidence="15" id="KW-1185">Reference proteome</keyword>
<keyword evidence="5 12" id="KW-0812">Transmembrane</keyword>
<evidence type="ECO:0000256" key="8">
    <source>
        <dbReference type="ARBA" id="ARBA00023136"/>
    </source>
</evidence>
<evidence type="ECO:0000256" key="11">
    <source>
        <dbReference type="ARBA" id="ARBA00023315"/>
    </source>
</evidence>
<dbReference type="InterPro" id="IPR056462">
    <property type="entry name" value="HAD_RAM2/GPAT1-8"/>
</dbReference>
<dbReference type="Pfam" id="PF23270">
    <property type="entry name" value="HAD_RAM2_N"/>
    <property type="match status" value="1"/>
</dbReference>
<keyword evidence="9" id="KW-0594">Phospholipid biosynthesis</keyword>
<protein>
    <recommendedName>
        <fullName evidence="13">Phospholipid/glycerol acyltransferase domain-containing protein</fullName>
    </recommendedName>
</protein>
<evidence type="ECO:0000313" key="14">
    <source>
        <dbReference type="EMBL" id="CAH8359898.1"/>
    </source>
</evidence>
<evidence type="ECO:0000256" key="1">
    <source>
        <dbReference type="ARBA" id="ARBA00004141"/>
    </source>
</evidence>
<evidence type="ECO:0000256" key="7">
    <source>
        <dbReference type="ARBA" id="ARBA00023098"/>
    </source>
</evidence>
<evidence type="ECO:0000256" key="3">
    <source>
        <dbReference type="ARBA" id="ARBA00022516"/>
    </source>
</evidence>
<dbReference type="Proteomes" id="UP001642260">
    <property type="component" value="Unassembled WGS sequence"/>
</dbReference>
<evidence type="ECO:0000256" key="5">
    <source>
        <dbReference type="ARBA" id="ARBA00022692"/>
    </source>
</evidence>
<feature type="domain" description="Phospholipid/glycerol acyltransferase" evidence="13">
    <location>
        <begin position="269"/>
        <end position="371"/>
    </location>
</feature>
<keyword evidence="7" id="KW-0443">Lipid metabolism</keyword>
<dbReference type="EMBL" id="CAKOAT010275154">
    <property type="protein sequence ID" value="CAH8359898.1"/>
    <property type="molecule type" value="Genomic_DNA"/>
</dbReference>
<dbReference type="GO" id="GO:0016020">
    <property type="term" value="C:membrane"/>
    <property type="evidence" value="ECO:0007669"/>
    <property type="project" value="UniProtKB-SubCell"/>
</dbReference>
<comment type="similarity">
    <text evidence="2">Belongs to the GPAT/DAPAT family.</text>
</comment>
<organism evidence="14 15">
    <name type="scientific">Eruca vesicaria subsp. sativa</name>
    <name type="common">Garden rocket</name>
    <name type="synonym">Eruca sativa</name>
    <dbReference type="NCBI Taxonomy" id="29727"/>
    <lineage>
        <taxon>Eukaryota</taxon>
        <taxon>Viridiplantae</taxon>
        <taxon>Streptophyta</taxon>
        <taxon>Embryophyta</taxon>
        <taxon>Tracheophyta</taxon>
        <taxon>Spermatophyta</taxon>
        <taxon>Magnoliopsida</taxon>
        <taxon>eudicotyledons</taxon>
        <taxon>Gunneridae</taxon>
        <taxon>Pentapetalae</taxon>
        <taxon>rosids</taxon>
        <taxon>malvids</taxon>
        <taxon>Brassicales</taxon>
        <taxon>Brassicaceae</taxon>
        <taxon>Brassiceae</taxon>
        <taxon>Eruca</taxon>
    </lineage>
</organism>
<keyword evidence="8 12" id="KW-0472">Membrane</keyword>
<dbReference type="PANTHER" id="PTHR15486">
    <property type="entry name" value="ANCIENT UBIQUITOUS PROTEIN"/>
    <property type="match status" value="1"/>
</dbReference>
<keyword evidence="6 12" id="KW-1133">Transmembrane helix</keyword>
<sequence length="450" mass="50773">MVMEETSKTTSPNSVVSEFEGTLLKSNDPFSYFMLLAFDASGVIRFTILLFLWPVTTLLNVFSYKDASLKLMIFISTAGLRESDSELVARDVLPKFYMDDLSMDTWKVLSSCKKRIVVTRKPRVMVERFAKQHLNAEEVIGTELIVNRFGLSPKPHLGLGRRPALSDSTTFLSLCEEQIHEPVQWNNQVEVQPPKPVIFHDGGLMKRPTPATALTILLWLPFGIILAMIRILGAFIVPMWLMPYVISLSFCRVTVKGKPPPKAANSGGVLFVCSHRTMIDPLVISYTLGRSIPAVLISDLSRFYDILSPVPIVRFIRNRDVDGAKMKQELDKGDLVVCPEGSICYQPFVLRFSAMFAELTDRIVPVAINCRFGFFQRPLRSWNGLYLIFLFMNPTLDYEITFLDQLPFEATCSSGKTPYDVANHVQRILADTLGFECTNLGRKAKYNVLT</sequence>
<dbReference type="SMART" id="SM00563">
    <property type="entry name" value="PlsC"/>
    <property type="match status" value="1"/>
</dbReference>
<feature type="transmembrane region" description="Helical" evidence="12">
    <location>
        <begin position="32"/>
        <end position="62"/>
    </location>
</feature>
<dbReference type="GO" id="GO:0008654">
    <property type="term" value="P:phospholipid biosynthetic process"/>
    <property type="evidence" value="ECO:0007669"/>
    <property type="project" value="UniProtKB-KW"/>
</dbReference>
<name>A0ABC8KL66_ERUVS</name>
<dbReference type="PANTHER" id="PTHR15486:SF78">
    <property type="entry name" value="PHOSPHOLIPID_GLYCEROL ACYLTRANSFERASE DOMAIN-CONTAINING PROTEIN"/>
    <property type="match status" value="1"/>
</dbReference>
<dbReference type="SUPFAM" id="SSF69593">
    <property type="entry name" value="Glycerol-3-phosphate (1)-acyltransferase"/>
    <property type="match status" value="1"/>
</dbReference>
<keyword evidence="4" id="KW-0808">Transferase</keyword>
<proteinExistence type="inferred from homology"/>
<evidence type="ECO:0000256" key="12">
    <source>
        <dbReference type="SAM" id="Phobius"/>
    </source>
</evidence>
<evidence type="ECO:0000256" key="9">
    <source>
        <dbReference type="ARBA" id="ARBA00023209"/>
    </source>
</evidence>
<evidence type="ECO:0000313" key="15">
    <source>
        <dbReference type="Proteomes" id="UP001642260"/>
    </source>
</evidence>
<comment type="subcellular location">
    <subcellularLocation>
        <location evidence="1">Membrane</location>
        <topology evidence="1">Multi-pass membrane protein</topology>
    </subcellularLocation>
</comment>
<evidence type="ECO:0000256" key="6">
    <source>
        <dbReference type="ARBA" id="ARBA00022989"/>
    </source>
</evidence>
<dbReference type="AlphaFoldDB" id="A0ABC8KL66"/>
<evidence type="ECO:0000256" key="2">
    <source>
        <dbReference type="ARBA" id="ARBA00007937"/>
    </source>
</evidence>
<evidence type="ECO:0000256" key="10">
    <source>
        <dbReference type="ARBA" id="ARBA00023264"/>
    </source>
</evidence>
<keyword evidence="10" id="KW-1208">Phospholipid metabolism</keyword>
<keyword evidence="11" id="KW-0012">Acyltransferase</keyword>
<evidence type="ECO:0000256" key="4">
    <source>
        <dbReference type="ARBA" id="ARBA00022679"/>
    </source>
</evidence>
<keyword evidence="3" id="KW-0444">Lipid biosynthesis</keyword>
<accession>A0ABC8KL66</accession>